<name>A0A437H1B6_9SPHN</name>
<evidence type="ECO:0000313" key="3">
    <source>
        <dbReference type="EMBL" id="RVQ69312.1"/>
    </source>
</evidence>
<sequence length="125" mass="13554">MRTEDQVAAMSCPVCRVPLAMSDRQGIEIDYCPQCRGVWLDRGELDKIIERSAPQSAAPTPPTPPSPPPAPSAPAYSPAQPGPWGNPGYDQGAGYGQGHGKGYGQPHYGQKGYKKRKSWLEEIFD</sequence>
<gene>
    <name evidence="3" type="ORF">EKN06_03755</name>
</gene>
<dbReference type="InterPro" id="IPR027392">
    <property type="entry name" value="TF_Znf"/>
</dbReference>
<proteinExistence type="predicted"/>
<feature type="compositionally biased region" description="Pro residues" evidence="1">
    <location>
        <begin position="59"/>
        <end position="72"/>
    </location>
</feature>
<keyword evidence="4" id="KW-1185">Reference proteome</keyword>
<feature type="region of interest" description="Disordered" evidence="1">
    <location>
        <begin position="49"/>
        <end position="125"/>
    </location>
</feature>
<protein>
    <submittedName>
        <fullName evidence="3">Recombination protein RecR</fullName>
    </submittedName>
</protein>
<feature type="compositionally biased region" description="Gly residues" evidence="1">
    <location>
        <begin position="91"/>
        <end position="103"/>
    </location>
</feature>
<feature type="domain" description="Transcription factor zinc-finger" evidence="2">
    <location>
        <begin position="12"/>
        <end position="51"/>
    </location>
</feature>
<comment type="caution">
    <text evidence="3">The sequence shown here is derived from an EMBL/GenBank/DDBJ whole genome shotgun (WGS) entry which is preliminary data.</text>
</comment>
<dbReference type="EMBL" id="RXOL01000001">
    <property type="protein sequence ID" value="RVQ69312.1"/>
    <property type="molecule type" value="Genomic_DNA"/>
</dbReference>
<reference evidence="3 4" key="1">
    <citation type="submission" date="2018-12" db="EMBL/GenBank/DDBJ databases">
        <title>Croceicoccus ponticola sp. nov., a lipolytic bacterium isolated from seawater.</title>
        <authorList>
            <person name="Yoon J.-H."/>
        </authorList>
    </citation>
    <scope>NUCLEOTIDE SEQUENCE [LARGE SCALE GENOMIC DNA]</scope>
    <source>
        <strain evidence="3 4">GM-16</strain>
    </source>
</reference>
<dbReference type="OrthoDB" id="9814037at2"/>
<evidence type="ECO:0000259" key="2">
    <source>
        <dbReference type="Pfam" id="PF13453"/>
    </source>
</evidence>
<dbReference type="RefSeq" id="WP_127611504.1">
    <property type="nucleotide sequence ID" value="NZ_RXOL01000001.1"/>
</dbReference>
<organism evidence="3 4">
    <name type="scientific">Croceicoccus ponticola</name>
    <dbReference type="NCBI Taxonomy" id="2217664"/>
    <lineage>
        <taxon>Bacteria</taxon>
        <taxon>Pseudomonadati</taxon>
        <taxon>Pseudomonadota</taxon>
        <taxon>Alphaproteobacteria</taxon>
        <taxon>Sphingomonadales</taxon>
        <taxon>Erythrobacteraceae</taxon>
        <taxon>Croceicoccus</taxon>
    </lineage>
</organism>
<evidence type="ECO:0000313" key="4">
    <source>
        <dbReference type="Proteomes" id="UP000283003"/>
    </source>
</evidence>
<dbReference type="AlphaFoldDB" id="A0A437H1B6"/>
<evidence type="ECO:0000256" key="1">
    <source>
        <dbReference type="SAM" id="MobiDB-lite"/>
    </source>
</evidence>
<accession>A0A437H1B6</accession>
<dbReference type="Pfam" id="PF13453">
    <property type="entry name" value="Zn_ribbon_TFIIB"/>
    <property type="match status" value="1"/>
</dbReference>
<dbReference type="Proteomes" id="UP000283003">
    <property type="component" value="Unassembled WGS sequence"/>
</dbReference>